<keyword evidence="6" id="KW-0282">Flagellum</keyword>
<dbReference type="Pfam" id="PF05400">
    <property type="entry name" value="FliT"/>
    <property type="match status" value="1"/>
</dbReference>
<protein>
    <recommendedName>
        <fullName evidence="5">Flagellar protein FliT</fullName>
    </recommendedName>
</protein>
<dbReference type="Proteomes" id="UP000198729">
    <property type="component" value="Unassembled WGS sequence"/>
</dbReference>
<organism evidence="6 7">
    <name type="scientific">Nitrosomonas mobilis</name>
    <dbReference type="NCBI Taxonomy" id="51642"/>
    <lineage>
        <taxon>Bacteria</taxon>
        <taxon>Pseudomonadati</taxon>
        <taxon>Pseudomonadota</taxon>
        <taxon>Betaproteobacteria</taxon>
        <taxon>Nitrosomonadales</taxon>
        <taxon>Nitrosomonadaceae</taxon>
        <taxon>Nitrosomonas</taxon>
    </lineage>
</organism>
<dbReference type="AlphaFoldDB" id="A0A1G5SB22"/>
<evidence type="ECO:0000256" key="4">
    <source>
        <dbReference type="ARBA" id="ARBA00023186"/>
    </source>
</evidence>
<comment type="subcellular location">
    <subcellularLocation>
        <location evidence="1">Cytoplasm</location>
        <location evidence="1">Cytosol</location>
    </subcellularLocation>
</comment>
<gene>
    <name evidence="6" type="ORF">NSMM_150056</name>
</gene>
<keyword evidence="6" id="KW-0969">Cilium</keyword>
<dbReference type="EMBL" id="FMWO01000020">
    <property type="protein sequence ID" value="SCZ84318.1"/>
    <property type="molecule type" value="Genomic_DNA"/>
</dbReference>
<proteinExistence type="predicted"/>
<keyword evidence="3" id="KW-1005">Bacterial flagellum biogenesis</keyword>
<dbReference type="RefSeq" id="WP_090283696.1">
    <property type="nucleotide sequence ID" value="NZ_FMWO01000020.1"/>
</dbReference>
<dbReference type="OrthoDB" id="8527993at2"/>
<keyword evidence="6" id="KW-0966">Cell projection</keyword>
<dbReference type="InterPro" id="IPR008622">
    <property type="entry name" value="FliT"/>
</dbReference>
<evidence type="ECO:0000256" key="1">
    <source>
        <dbReference type="ARBA" id="ARBA00004514"/>
    </source>
</evidence>
<keyword evidence="2" id="KW-0963">Cytoplasm</keyword>
<dbReference type="Gene3D" id="1.20.58.380">
    <property type="entry name" value="Flagellar protein flit"/>
    <property type="match status" value="1"/>
</dbReference>
<evidence type="ECO:0000313" key="7">
    <source>
        <dbReference type="Proteomes" id="UP000198729"/>
    </source>
</evidence>
<evidence type="ECO:0000256" key="2">
    <source>
        <dbReference type="ARBA" id="ARBA00022490"/>
    </source>
</evidence>
<keyword evidence="4" id="KW-0143">Chaperone</keyword>
<accession>A0A1G5SB22</accession>
<sequence length="121" mass="13584">MIENNSTNHTAEYMNGAQTIAAYEGILAITGKMLQAAHASDWDGLVALEQECKHITSRLIGQQTQHKLDESQQKKKIALIQQILAHDAAIRAVTEPWMMHLQNLLSSSHHKQQLNQAYRAD</sequence>
<reference evidence="6 7" key="1">
    <citation type="submission" date="2016-10" db="EMBL/GenBank/DDBJ databases">
        <authorList>
            <person name="de Groot N.N."/>
        </authorList>
    </citation>
    <scope>NUCLEOTIDE SEQUENCE [LARGE SCALE GENOMIC DNA]</scope>
    <source>
        <strain evidence="6">1</strain>
    </source>
</reference>
<evidence type="ECO:0000313" key="6">
    <source>
        <dbReference type="EMBL" id="SCZ84318.1"/>
    </source>
</evidence>
<dbReference type="STRING" id="51642.NSMM_150056"/>
<keyword evidence="7" id="KW-1185">Reference proteome</keyword>
<dbReference type="GO" id="GO:0044781">
    <property type="term" value="P:bacterial-type flagellum organization"/>
    <property type="evidence" value="ECO:0007669"/>
    <property type="project" value="UniProtKB-KW"/>
</dbReference>
<evidence type="ECO:0000256" key="5">
    <source>
        <dbReference type="ARBA" id="ARBA00093797"/>
    </source>
</evidence>
<evidence type="ECO:0000256" key="3">
    <source>
        <dbReference type="ARBA" id="ARBA00022795"/>
    </source>
</evidence>
<name>A0A1G5SB22_9PROT</name>